<dbReference type="PANTHER" id="PTHR10625">
    <property type="entry name" value="HISTONE DEACETYLASE HDAC1-RELATED"/>
    <property type="match status" value="1"/>
</dbReference>
<feature type="region of interest" description="Disordered" evidence="3">
    <location>
        <begin position="217"/>
        <end position="239"/>
    </location>
</feature>
<dbReference type="EMBL" id="SIDB01000007">
    <property type="protein sequence ID" value="KAI3430617.1"/>
    <property type="molecule type" value="Genomic_DNA"/>
</dbReference>
<dbReference type="InterPro" id="IPR023696">
    <property type="entry name" value="Ureohydrolase_dom_sf"/>
</dbReference>
<dbReference type="InterPro" id="IPR004088">
    <property type="entry name" value="KH_dom_type_1"/>
</dbReference>
<proteinExistence type="predicted"/>
<evidence type="ECO:0000259" key="4">
    <source>
        <dbReference type="PROSITE" id="PS50076"/>
    </source>
</evidence>
<dbReference type="Proteomes" id="UP001055712">
    <property type="component" value="Unassembled WGS sequence"/>
</dbReference>
<dbReference type="InterPro" id="IPR000286">
    <property type="entry name" value="HDACs"/>
</dbReference>
<dbReference type="Gene3D" id="1.10.287.110">
    <property type="entry name" value="DnaJ domain"/>
    <property type="match status" value="1"/>
</dbReference>
<dbReference type="InterPro" id="IPR037138">
    <property type="entry name" value="His_deacetylse_dom_sf"/>
</dbReference>
<name>A0A9D4YWX2_CHLVU</name>
<dbReference type="Pfam" id="PF00226">
    <property type="entry name" value="DnaJ"/>
    <property type="match status" value="1"/>
</dbReference>
<dbReference type="GO" id="GO:0000118">
    <property type="term" value="C:histone deacetylase complex"/>
    <property type="evidence" value="ECO:0007669"/>
    <property type="project" value="TreeGrafter"/>
</dbReference>
<dbReference type="SMART" id="SM00322">
    <property type="entry name" value="KH"/>
    <property type="match status" value="1"/>
</dbReference>
<sequence length="769" mass="83336">MAHRVVYAVGAASTHRLEGHLERPARVDAIVEKLLAAGLTPAACPGQLCELPCTEKANLEDVRGLHSYVDELQRLAREEAPTAVADIGDPDGVTYVTSSSLDDALRAAGAATALVDAVVAASTAPTSGGTSPPSGPLSGFCITRPPGHHATPDTPLGYCLLNNVALAARHAQRRHGLARVCILDFDLHHGNGTAAIFSRDPSVLFVDIHEASSIYPPPHESGAAEDIGEGAGRGTTINVPLPRNAGEASVLSVFDSLVAPAARRFKPDILLVSAGFDAHRQDPFQLLQFRSSTYGKLAVRLRELAAELCEGRLLLILEGGYDLAAVSESVSEVFLALLDRDSVEGQEALQLPNAEPVEEVHALVTQLRKMHDLTGSRRRRDRSRSRDKNRQRKRSRSTDRDRRRSRSRSRSRKNEQQPAPAAAAQVAAPPPLPQEAAASAPPQPPAPTAGESAEDKKAARLAKLAAWRQQQATQPLPPVPVMPAVVPATAPLPAPPPLPGAEGVLNEEGDAEEEEVDPLDAFMAAEVLPEVKAREEEERQRAAEERAKLQELLKDGKIPKALEDLIGEEAEEVADVEMQIPAHKVKLVVGAGGEKIKFIQKKSKCRIQVKKEDEALNVAWGTGPAFNLPQRGPQMAEGGKEVKMTTLQLFGSAEQCAAATAMIEEAIDNKEQKVKQRQKEYDKKKEAKRLERQLYHMRHARDYEALGLPLGASKADAKAAFRKLALKWHPDKNPDNREEAEARFQEISQAYERLMTTDEDAKVEQLAAS</sequence>
<organism evidence="5 6">
    <name type="scientific">Chlorella vulgaris</name>
    <name type="common">Green alga</name>
    <dbReference type="NCBI Taxonomy" id="3077"/>
    <lineage>
        <taxon>Eukaryota</taxon>
        <taxon>Viridiplantae</taxon>
        <taxon>Chlorophyta</taxon>
        <taxon>core chlorophytes</taxon>
        <taxon>Trebouxiophyceae</taxon>
        <taxon>Chlorellales</taxon>
        <taxon>Chlorellaceae</taxon>
        <taxon>Chlorella clade</taxon>
        <taxon>Chlorella</taxon>
    </lineage>
</organism>
<dbReference type="SMART" id="SM00271">
    <property type="entry name" value="DnaJ"/>
    <property type="match status" value="1"/>
</dbReference>
<feature type="domain" description="J" evidence="4">
    <location>
        <begin position="701"/>
        <end position="767"/>
    </location>
</feature>
<dbReference type="SUPFAM" id="SSF52768">
    <property type="entry name" value="Arginase/deacetylase"/>
    <property type="match status" value="1"/>
</dbReference>
<dbReference type="GO" id="GO:0004407">
    <property type="term" value="F:histone deacetylase activity"/>
    <property type="evidence" value="ECO:0007669"/>
    <property type="project" value="TreeGrafter"/>
</dbReference>
<dbReference type="GO" id="GO:0003723">
    <property type="term" value="F:RNA binding"/>
    <property type="evidence" value="ECO:0007669"/>
    <property type="project" value="UniProtKB-UniRule"/>
</dbReference>
<dbReference type="Pfam" id="PF00850">
    <property type="entry name" value="Hist_deacetyl"/>
    <property type="match status" value="1"/>
</dbReference>
<feature type="compositionally biased region" description="Low complexity" evidence="3">
    <location>
        <begin position="461"/>
        <end position="472"/>
    </location>
</feature>
<evidence type="ECO:0000256" key="1">
    <source>
        <dbReference type="PROSITE-ProRule" id="PRU00117"/>
    </source>
</evidence>
<evidence type="ECO:0000313" key="5">
    <source>
        <dbReference type="EMBL" id="KAI3430617.1"/>
    </source>
</evidence>
<dbReference type="PRINTS" id="PR00625">
    <property type="entry name" value="JDOMAIN"/>
</dbReference>
<feature type="region of interest" description="Disordered" evidence="3">
    <location>
        <begin position="368"/>
        <end position="478"/>
    </location>
</feature>
<keyword evidence="6" id="KW-1185">Reference proteome</keyword>
<dbReference type="PROSITE" id="PS50076">
    <property type="entry name" value="DNAJ_2"/>
    <property type="match status" value="1"/>
</dbReference>
<keyword evidence="1" id="KW-0694">RNA-binding</keyword>
<dbReference type="InterPro" id="IPR036869">
    <property type="entry name" value="J_dom_sf"/>
</dbReference>
<evidence type="ECO:0000256" key="2">
    <source>
        <dbReference type="SAM" id="Coils"/>
    </source>
</evidence>
<dbReference type="Pfam" id="PF00013">
    <property type="entry name" value="KH_1"/>
    <property type="match status" value="1"/>
</dbReference>
<reference evidence="5" key="2">
    <citation type="submission" date="2020-11" db="EMBL/GenBank/DDBJ databases">
        <authorList>
            <person name="Cecchin M."/>
            <person name="Marcolungo L."/>
            <person name="Rossato M."/>
            <person name="Girolomoni L."/>
            <person name="Cosentino E."/>
            <person name="Cuine S."/>
            <person name="Li-Beisson Y."/>
            <person name="Delledonne M."/>
            <person name="Ballottari M."/>
        </authorList>
    </citation>
    <scope>NUCLEOTIDE SEQUENCE</scope>
    <source>
        <strain evidence="5">211/11P</strain>
        <tissue evidence="5">Whole cell</tissue>
    </source>
</reference>
<evidence type="ECO:0000313" key="6">
    <source>
        <dbReference type="Proteomes" id="UP001055712"/>
    </source>
</evidence>
<dbReference type="InterPro" id="IPR004087">
    <property type="entry name" value="KH_dom"/>
</dbReference>
<feature type="coiled-coil region" evidence="2">
    <location>
        <begin position="660"/>
        <end position="687"/>
    </location>
</feature>
<dbReference type="PANTHER" id="PTHR10625:SF11">
    <property type="entry name" value="HISTONE DEACETYLASE 14, CHLOROPLASTIC"/>
    <property type="match status" value="1"/>
</dbReference>
<dbReference type="PROSITE" id="PS50084">
    <property type="entry name" value="KH_TYPE_1"/>
    <property type="match status" value="1"/>
</dbReference>
<feature type="compositionally biased region" description="Low complexity" evidence="3">
    <location>
        <begin position="416"/>
        <end position="427"/>
    </location>
</feature>
<dbReference type="InterPro" id="IPR023801">
    <property type="entry name" value="His_deacetylse_dom"/>
</dbReference>
<dbReference type="InterPro" id="IPR001623">
    <property type="entry name" value="DnaJ_domain"/>
</dbReference>
<dbReference type="AlphaFoldDB" id="A0A9D4YWX2"/>
<dbReference type="GO" id="GO:0005737">
    <property type="term" value="C:cytoplasm"/>
    <property type="evidence" value="ECO:0007669"/>
    <property type="project" value="TreeGrafter"/>
</dbReference>
<feature type="compositionally biased region" description="Acidic residues" evidence="3">
    <location>
        <begin position="505"/>
        <end position="515"/>
    </location>
</feature>
<reference evidence="5" key="1">
    <citation type="journal article" date="2019" name="Plant J.">
        <title>Chlorella vulgaris genome assembly and annotation reveals the molecular basis for metabolic acclimation to high light conditions.</title>
        <authorList>
            <person name="Cecchin M."/>
            <person name="Marcolungo L."/>
            <person name="Rossato M."/>
            <person name="Girolomoni L."/>
            <person name="Cosentino E."/>
            <person name="Cuine S."/>
            <person name="Li-Beisson Y."/>
            <person name="Delledonne M."/>
            <person name="Ballottari M."/>
        </authorList>
    </citation>
    <scope>NUCLEOTIDE SEQUENCE</scope>
    <source>
        <strain evidence="5">211/11P</strain>
    </source>
</reference>
<accession>A0A9D4YWX2</accession>
<feature type="compositionally biased region" description="Basic residues" evidence="3">
    <location>
        <begin position="376"/>
        <end position="395"/>
    </location>
</feature>
<gene>
    <name evidence="5" type="ORF">D9Q98_005209</name>
</gene>
<keyword evidence="2" id="KW-0175">Coiled coil</keyword>
<dbReference type="OrthoDB" id="424012at2759"/>
<dbReference type="GO" id="GO:0040029">
    <property type="term" value="P:epigenetic regulation of gene expression"/>
    <property type="evidence" value="ECO:0007669"/>
    <property type="project" value="TreeGrafter"/>
</dbReference>
<protein>
    <recommendedName>
        <fullName evidence="4">J domain-containing protein</fullName>
    </recommendedName>
</protein>
<evidence type="ECO:0000256" key="3">
    <source>
        <dbReference type="SAM" id="MobiDB-lite"/>
    </source>
</evidence>
<dbReference type="Gene3D" id="3.30.1370.10">
    <property type="entry name" value="K Homology domain, type 1"/>
    <property type="match status" value="1"/>
</dbReference>
<dbReference type="CDD" id="cd06257">
    <property type="entry name" value="DnaJ"/>
    <property type="match status" value="1"/>
</dbReference>
<dbReference type="Gene3D" id="3.40.800.20">
    <property type="entry name" value="Histone deacetylase domain"/>
    <property type="match status" value="1"/>
</dbReference>
<dbReference type="SUPFAM" id="SSF54791">
    <property type="entry name" value="Eukaryotic type KH-domain (KH-domain type I)"/>
    <property type="match status" value="1"/>
</dbReference>
<dbReference type="CDD" id="cd00105">
    <property type="entry name" value="KH-I"/>
    <property type="match status" value="1"/>
</dbReference>
<dbReference type="SUPFAM" id="SSF46565">
    <property type="entry name" value="Chaperone J-domain"/>
    <property type="match status" value="1"/>
</dbReference>
<dbReference type="PRINTS" id="PR01270">
    <property type="entry name" value="HDASUPER"/>
</dbReference>
<comment type="caution">
    <text evidence="5">The sequence shown here is derived from an EMBL/GenBank/DDBJ whole genome shotgun (WGS) entry which is preliminary data.</text>
</comment>
<dbReference type="CDD" id="cd09992">
    <property type="entry name" value="HDAC_classII"/>
    <property type="match status" value="1"/>
</dbReference>
<feature type="region of interest" description="Disordered" evidence="3">
    <location>
        <begin position="492"/>
        <end position="515"/>
    </location>
</feature>
<dbReference type="InterPro" id="IPR036612">
    <property type="entry name" value="KH_dom_type_1_sf"/>
</dbReference>